<comment type="caution">
    <text evidence="10">Lacks conserved residue(s) required for the propagation of feature annotation.</text>
</comment>
<dbReference type="Pfam" id="PF00009">
    <property type="entry name" value="GTP_EFTU"/>
    <property type="match status" value="1"/>
</dbReference>
<feature type="region of interest" description="Disordered" evidence="11">
    <location>
        <begin position="33"/>
        <end position="59"/>
    </location>
</feature>
<dbReference type="HAMAP" id="MF_00071">
    <property type="entry name" value="LepA"/>
    <property type="match status" value="1"/>
</dbReference>
<comment type="catalytic activity">
    <reaction evidence="10">
        <text>GTP + H2O = GDP + phosphate + H(+)</text>
        <dbReference type="Rhea" id="RHEA:19669"/>
        <dbReference type="ChEBI" id="CHEBI:15377"/>
        <dbReference type="ChEBI" id="CHEBI:15378"/>
        <dbReference type="ChEBI" id="CHEBI:37565"/>
        <dbReference type="ChEBI" id="CHEBI:43474"/>
        <dbReference type="ChEBI" id="CHEBI:58189"/>
        <dbReference type="EC" id="3.6.5.n1"/>
    </reaction>
</comment>
<keyword evidence="8 10" id="KW-0342">GTP-binding</keyword>
<comment type="function">
    <text evidence="10">Promotes mitochondrial protein synthesis. May act as a fidelity factor of the translation reaction, by catalyzing a one-codon backward translocation of tRNAs on improperly translocated ribosomes. Binds to mitochondrial ribosomes in a GTP-dependent manner.</text>
</comment>
<dbReference type="InterPro" id="IPR004161">
    <property type="entry name" value="EFTu-like_2"/>
</dbReference>
<dbReference type="GO" id="GO:0045727">
    <property type="term" value="P:positive regulation of translation"/>
    <property type="evidence" value="ECO:0007669"/>
    <property type="project" value="UniProtKB-UniRule"/>
</dbReference>
<accession>A0AA39ZPQ6</accession>
<evidence type="ECO:0000256" key="7">
    <source>
        <dbReference type="ARBA" id="ARBA00023128"/>
    </source>
</evidence>
<evidence type="ECO:0000256" key="9">
    <source>
        <dbReference type="ARBA" id="ARBA00023136"/>
    </source>
</evidence>
<dbReference type="Proteomes" id="UP001172159">
    <property type="component" value="Unassembled WGS sequence"/>
</dbReference>
<dbReference type="AlphaFoldDB" id="A0AA39ZPQ6"/>
<dbReference type="PRINTS" id="PR00315">
    <property type="entry name" value="ELONGATNFCT"/>
</dbReference>
<dbReference type="InterPro" id="IPR035647">
    <property type="entry name" value="EFG_III/V"/>
</dbReference>
<evidence type="ECO:0000313" key="13">
    <source>
        <dbReference type="EMBL" id="KAK0701414.1"/>
    </source>
</evidence>
<dbReference type="InterPro" id="IPR000795">
    <property type="entry name" value="T_Tr_GTP-bd_dom"/>
</dbReference>
<dbReference type="Pfam" id="PF00679">
    <property type="entry name" value="EFG_C"/>
    <property type="match status" value="1"/>
</dbReference>
<keyword evidence="7 10" id="KW-0496">Mitochondrion</keyword>
<evidence type="ECO:0000259" key="12">
    <source>
        <dbReference type="PROSITE" id="PS51722"/>
    </source>
</evidence>
<comment type="similarity">
    <text evidence="1">Belongs to the TRAFAC class translation factor GTPase superfamily. Classic translation factor GTPase family. LepA subfamily.</text>
</comment>
<keyword evidence="6 10" id="KW-0648">Protein biosynthesis</keyword>
<dbReference type="GO" id="GO:0005525">
    <property type="term" value="F:GTP binding"/>
    <property type="evidence" value="ECO:0007669"/>
    <property type="project" value="UniProtKB-UniRule"/>
</dbReference>
<dbReference type="GO" id="GO:0005759">
    <property type="term" value="C:mitochondrial matrix"/>
    <property type="evidence" value="ECO:0007669"/>
    <property type="project" value="UniProtKB-UniRule"/>
</dbReference>
<evidence type="ECO:0000256" key="5">
    <source>
        <dbReference type="ARBA" id="ARBA00022801"/>
    </source>
</evidence>
<dbReference type="CDD" id="cd03709">
    <property type="entry name" value="lepA_C"/>
    <property type="match status" value="1"/>
</dbReference>
<dbReference type="FunFam" id="2.40.30.10:FF:000015">
    <property type="entry name" value="Translation factor GUF1, mitochondrial"/>
    <property type="match status" value="1"/>
</dbReference>
<dbReference type="FunFam" id="3.30.70.240:FF:000007">
    <property type="entry name" value="Translation factor GUF1, mitochondrial"/>
    <property type="match status" value="1"/>
</dbReference>
<dbReference type="Gene3D" id="2.40.30.10">
    <property type="entry name" value="Translation factors"/>
    <property type="match status" value="1"/>
</dbReference>
<dbReference type="Pfam" id="PF14492">
    <property type="entry name" value="EFG_III"/>
    <property type="match status" value="1"/>
</dbReference>
<name>A0AA39ZPQ6_9PEZI</name>
<keyword evidence="3 10" id="KW-0547">Nucleotide-binding</keyword>
<dbReference type="InterPro" id="IPR009000">
    <property type="entry name" value="Transl_B-barrel_sf"/>
</dbReference>
<keyword evidence="4 10" id="KW-0999">Mitochondrion inner membrane</keyword>
<dbReference type="EMBL" id="JAUKTV010000028">
    <property type="protein sequence ID" value="KAK0701414.1"/>
    <property type="molecule type" value="Genomic_DNA"/>
</dbReference>
<gene>
    <name evidence="13" type="ORF">B0T21DRAFT_388236</name>
</gene>
<feature type="domain" description="Tr-type G" evidence="12">
    <location>
        <begin position="116"/>
        <end position="262"/>
    </location>
</feature>
<dbReference type="PROSITE" id="PS00301">
    <property type="entry name" value="G_TR_1"/>
    <property type="match status" value="1"/>
</dbReference>
<comment type="similarity">
    <text evidence="10">Belongs to the GTP-binding elongation factor family. LepA subfamily.</text>
</comment>
<dbReference type="InterPro" id="IPR035654">
    <property type="entry name" value="LepA_IV"/>
</dbReference>
<evidence type="ECO:0000256" key="3">
    <source>
        <dbReference type="ARBA" id="ARBA00022741"/>
    </source>
</evidence>
<dbReference type="GO" id="GO:0006412">
    <property type="term" value="P:translation"/>
    <property type="evidence" value="ECO:0007669"/>
    <property type="project" value="UniProtKB-KW"/>
</dbReference>
<keyword evidence="14" id="KW-1185">Reference proteome</keyword>
<dbReference type="InterPro" id="IPR006297">
    <property type="entry name" value="EF-4"/>
</dbReference>
<dbReference type="Gene3D" id="3.30.70.870">
    <property type="entry name" value="Elongation Factor G (Translational Gtpase), domain 3"/>
    <property type="match status" value="1"/>
</dbReference>
<dbReference type="SUPFAM" id="SSF54980">
    <property type="entry name" value="EF-G C-terminal domain-like"/>
    <property type="match status" value="2"/>
</dbReference>
<keyword evidence="2" id="KW-1003">Cell membrane</keyword>
<evidence type="ECO:0000256" key="10">
    <source>
        <dbReference type="HAMAP-Rule" id="MF_03137"/>
    </source>
</evidence>
<evidence type="ECO:0000256" key="4">
    <source>
        <dbReference type="ARBA" id="ARBA00022792"/>
    </source>
</evidence>
<dbReference type="PANTHER" id="PTHR43512">
    <property type="entry name" value="TRANSLATION FACTOR GUF1-RELATED"/>
    <property type="match status" value="1"/>
</dbReference>
<keyword evidence="9 10" id="KW-0472">Membrane</keyword>
<dbReference type="InterPro" id="IPR038363">
    <property type="entry name" value="LepA_C_sf"/>
</dbReference>
<evidence type="ECO:0000256" key="1">
    <source>
        <dbReference type="ARBA" id="ARBA00005454"/>
    </source>
</evidence>
<feature type="binding site" evidence="10">
    <location>
        <begin position="155"/>
        <end position="159"/>
    </location>
    <ligand>
        <name>GTP</name>
        <dbReference type="ChEBI" id="CHEBI:37565"/>
    </ligand>
</feature>
<comment type="caution">
    <text evidence="13">The sequence shown here is derived from an EMBL/GenBank/DDBJ whole genome shotgun (WGS) entry which is preliminary data.</text>
</comment>
<evidence type="ECO:0000256" key="6">
    <source>
        <dbReference type="ARBA" id="ARBA00022917"/>
    </source>
</evidence>
<dbReference type="SUPFAM" id="SSF52540">
    <property type="entry name" value="P-loop containing nucleoside triphosphate hydrolases"/>
    <property type="match status" value="1"/>
</dbReference>
<evidence type="ECO:0000256" key="2">
    <source>
        <dbReference type="ARBA" id="ARBA00022475"/>
    </source>
</evidence>
<dbReference type="FunFam" id="3.30.70.870:FF:000004">
    <property type="entry name" value="Translation factor GUF1, mitochondrial"/>
    <property type="match status" value="1"/>
</dbReference>
<evidence type="ECO:0000256" key="11">
    <source>
        <dbReference type="SAM" id="MobiDB-lite"/>
    </source>
</evidence>
<reference evidence="13" key="1">
    <citation type="submission" date="2023-06" db="EMBL/GenBank/DDBJ databases">
        <title>Genome-scale phylogeny and comparative genomics of the fungal order Sordariales.</title>
        <authorList>
            <consortium name="Lawrence Berkeley National Laboratory"/>
            <person name="Hensen N."/>
            <person name="Bonometti L."/>
            <person name="Westerberg I."/>
            <person name="Brannstrom I.O."/>
            <person name="Guillou S."/>
            <person name="Cros-Aarteil S."/>
            <person name="Calhoun S."/>
            <person name="Haridas S."/>
            <person name="Kuo A."/>
            <person name="Mondo S."/>
            <person name="Pangilinan J."/>
            <person name="Riley R."/>
            <person name="Labutti K."/>
            <person name="Andreopoulos B."/>
            <person name="Lipzen A."/>
            <person name="Chen C."/>
            <person name="Yanf M."/>
            <person name="Daum C."/>
            <person name="Ng V."/>
            <person name="Clum A."/>
            <person name="Steindorff A."/>
            <person name="Ohm R."/>
            <person name="Martin F."/>
            <person name="Silar P."/>
            <person name="Natvig D."/>
            <person name="Lalanne C."/>
            <person name="Gautier V."/>
            <person name="Ament-Velasquez S.L."/>
            <person name="Kruys A."/>
            <person name="Hutchinson M.I."/>
            <person name="Powell A.J."/>
            <person name="Barry K."/>
            <person name="Miller A.N."/>
            <person name="Grigoriev I.V."/>
            <person name="Debuchy R."/>
            <person name="Gladieux P."/>
            <person name="Thoren M.H."/>
            <person name="Johannesson H."/>
        </authorList>
    </citation>
    <scope>NUCLEOTIDE SEQUENCE</scope>
    <source>
        <strain evidence="13">CBS 540.89</strain>
    </source>
</reference>
<keyword evidence="5 10" id="KW-0378">Hydrolase</keyword>
<dbReference type="Pfam" id="PF06421">
    <property type="entry name" value="LepA_C"/>
    <property type="match status" value="1"/>
</dbReference>
<proteinExistence type="inferred from homology"/>
<dbReference type="CDD" id="cd16260">
    <property type="entry name" value="EF4_III"/>
    <property type="match status" value="1"/>
</dbReference>
<dbReference type="NCBIfam" id="TIGR01393">
    <property type="entry name" value="lepA"/>
    <property type="match status" value="1"/>
</dbReference>
<dbReference type="Gene3D" id="3.40.50.300">
    <property type="entry name" value="P-loop containing nucleotide triphosphate hydrolases"/>
    <property type="match status" value="1"/>
</dbReference>
<dbReference type="GO" id="GO:0003924">
    <property type="term" value="F:GTPase activity"/>
    <property type="evidence" value="ECO:0007669"/>
    <property type="project" value="UniProtKB-UniRule"/>
</dbReference>
<dbReference type="InterPro" id="IPR000640">
    <property type="entry name" value="EFG_V-like"/>
</dbReference>
<dbReference type="PANTHER" id="PTHR43512:SF7">
    <property type="entry name" value="TRANSLATION FACTOR GUF1, MITOCHONDRIAL"/>
    <property type="match status" value="1"/>
</dbReference>
<protein>
    <recommendedName>
        <fullName evidence="12">Tr-type G domain-containing protein</fullName>
    </recommendedName>
</protein>
<dbReference type="InterPro" id="IPR027417">
    <property type="entry name" value="P-loop_NTPase"/>
</dbReference>
<dbReference type="CDD" id="cd03699">
    <property type="entry name" value="EF4_II"/>
    <property type="match status" value="1"/>
</dbReference>
<dbReference type="GO" id="GO:0005743">
    <property type="term" value="C:mitochondrial inner membrane"/>
    <property type="evidence" value="ECO:0007669"/>
    <property type="project" value="UniProtKB-SubCell"/>
</dbReference>
<dbReference type="InterPro" id="IPR031157">
    <property type="entry name" value="G_TR_CS"/>
</dbReference>
<dbReference type="Pfam" id="PF03144">
    <property type="entry name" value="GTP_EFTU_D2"/>
    <property type="match status" value="1"/>
</dbReference>
<dbReference type="InterPro" id="IPR041095">
    <property type="entry name" value="EFG_II"/>
</dbReference>
<dbReference type="Gene3D" id="3.30.70.2570">
    <property type="entry name" value="Elongation factor 4, C-terminal domain"/>
    <property type="match status" value="1"/>
</dbReference>
<organism evidence="13 14">
    <name type="scientific">Apiosordaria backusii</name>
    <dbReference type="NCBI Taxonomy" id="314023"/>
    <lineage>
        <taxon>Eukaryota</taxon>
        <taxon>Fungi</taxon>
        <taxon>Dikarya</taxon>
        <taxon>Ascomycota</taxon>
        <taxon>Pezizomycotina</taxon>
        <taxon>Sordariomycetes</taxon>
        <taxon>Sordariomycetidae</taxon>
        <taxon>Sordariales</taxon>
        <taxon>Lasiosphaeriaceae</taxon>
        <taxon>Apiosordaria</taxon>
    </lineage>
</organism>
<dbReference type="PROSITE" id="PS51722">
    <property type="entry name" value="G_TR_2"/>
    <property type="match status" value="1"/>
</dbReference>
<comment type="subcellular location">
    <subcellularLocation>
        <location evidence="10">Mitochondrion inner membrane</location>
        <topology evidence="10">Peripheral membrane protein</topology>
        <orientation evidence="10">Matrix side</orientation>
    </subcellularLocation>
</comment>
<dbReference type="Gene3D" id="3.30.70.240">
    <property type="match status" value="1"/>
</dbReference>
<evidence type="ECO:0000256" key="8">
    <source>
        <dbReference type="ARBA" id="ARBA00023134"/>
    </source>
</evidence>
<dbReference type="SUPFAM" id="SSF50447">
    <property type="entry name" value="Translation proteins"/>
    <property type="match status" value="1"/>
</dbReference>
<feature type="binding site" evidence="10">
    <location>
        <begin position="209"/>
        <end position="212"/>
    </location>
    <ligand>
        <name>GTP</name>
        <dbReference type="ChEBI" id="CHEBI:37565"/>
    </ligand>
</feature>
<sequence length="650" mass="72309">MHMRPWLVQQRCLSTPRPLVGGSSRLCLRTLSTLRSSSTSRPTTTTRSSTLPLLPAPTTTRSVLLPPPPIYPLQTTRHYAASTPTTKDGPLERKSAALEARISAIPIERYRNFCIQVLDKLDVERERGITVKAQTCTMIYNYPKDKQDYLLHLVDTPGHVDFRAEVTRSYASCGGAILLVDASQGVQAQTVANFYLAFAQGLSLVPVVNKVDLPTADVERALGQMEEVFELDVSGAVKVSAKTGMGIGEVLPAVIERVAHPVGDLGGALRMLLVDSWYDTFRGVVLLVRVFDGTVRAGDRLVSFATGNEYIVGEVGIQYPNQVPQKVLRAGQVGYVFFNPGMKRIQDAKIGDTFTVKGREKEVEAYPGFEEPKPMVFVAAFPTDQGDYEKLKESIGQLVLNDRSITLQKDHSDALGAGWRLGFLGSLHCSVFQDRLRQEYGSDIIITEPAVPVKIVWHDGKEEVITNPAEFPDGEDHRLKRSTLYEPMVAATITLPEEYLGRVMELCESVRGVQKSVEFFSATQVILKYELPTSSLVDDLFGKLKGATKGYATLDYEDAGWRESNLVKLNLLVNKEPVDAIARVVHNSQVERLGRQWVTKFKEHVDRQMFGIDIGRRRKLLDKQKAGRKRLRSVGNVVIDQSAFQKFLTK</sequence>
<dbReference type="GO" id="GO:0097177">
    <property type="term" value="F:mitochondrial ribosome binding"/>
    <property type="evidence" value="ECO:0007669"/>
    <property type="project" value="TreeGrafter"/>
</dbReference>
<evidence type="ECO:0000313" key="14">
    <source>
        <dbReference type="Proteomes" id="UP001172159"/>
    </source>
</evidence>
<dbReference type="InterPro" id="IPR013842">
    <property type="entry name" value="LepA_CTD"/>
</dbReference>